<dbReference type="PROSITE" id="PS50943">
    <property type="entry name" value="HTH_CROC1"/>
    <property type="match status" value="1"/>
</dbReference>
<dbReference type="GO" id="GO:0003700">
    <property type="term" value="F:DNA-binding transcription factor activity"/>
    <property type="evidence" value="ECO:0007669"/>
    <property type="project" value="TreeGrafter"/>
</dbReference>
<dbReference type="InterPro" id="IPR010982">
    <property type="entry name" value="Lambda_DNA-bd_dom_sf"/>
</dbReference>
<dbReference type="InterPro" id="IPR050807">
    <property type="entry name" value="TransReg_Diox_bact_type"/>
</dbReference>
<protein>
    <submittedName>
        <fullName evidence="3">Helix-turn-helix domain protein</fullName>
    </submittedName>
</protein>
<dbReference type="SUPFAM" id="SSF47413">
    <property type="entry name" value="lambda repressor-like DNA-binding domains"/>
    <property type="match status" value="1"/>
</dbReference>
<dbReference type="CDD" id="cd00093">
    <property type="entry name" value="HTH_XRE"/>
    <property type="match status" value="1"/>
</dbReference>
<reference evidence="3" key="1">
    <citation type="journal article" date="2021" name="Proc. Natl. Acad. Sci. U.S.A.">
        <title>A Catalog of Tens of Thousands of Viruses from Human Metagenomes Reveals Hidden Associations with Chronic Diseases.</title>
        <authorList>
            <person name="Tisza M.J."/>
            <person name="Buck C.B."/>
        </authorList>
    </citation>
    <scope>NUCLEOTIDE SEQUENCE</scope>
    <source>
        <strain evidence="3">CtqED62</strain>
    </source>
</reference>
<evidence type="ECO:0000259" key="2">
    <source>
        <dbReference type="PROSITE" id="PS50943"/>
    </source>
</evidence>
<dbReference type="InterPro" id="IPR001387">
    <property type="entry name" value="Cro/C1-type_HTH"/>
</dbReference>
<proteinExistence type="predicted"/>
<evidence type="ECO:0000256" key="1">
    <source>
        <dbReference type="ARBA" id="ARBA00023125"/>
    </source>
</evidence>
<feature type="domain" description="HTH cro/C1-type" evidence="2">
    <location>
        <begin position="6"/>
        <end position="60"/>
    </location>
</feature>
<sequence length="61" mass="6709">MNYEKLRALREAKGMTQQQLGEIALVPQTMLCRIEKGVQEPSIAALRRLADALGVTAAELI</sequence>
<dbReference type="SMART" id="SM00530">
    <property type="entry name" value="HTH_XRE"/>
    <property type="match status" value="1"/>
</dbReference>
<name>A0A8S5MR44_9CAUD</name>
<dbReference type="PANTHER" id="PTHR46797">
    <property type="entry name" value="HTH-TYPE TRANSCRIPTIONAL REGULATOR"/>
    <property type="match status" value="1"/>
</dbReference>
<dbReference type="EMBL" id="BK014965">
    <property type="protein sequence ID" value="DAD84692.1"/>
    <property type="molecule type" value="Genomic_DNA"/>
</dbReference>
<dbReference type="Pfam" id="PF01381">
    <property type="entry name" value="HTH_3"/>
    <property type="match status" value="1"/>
</dbReference>
<accession>A0A8S5MR44</accession>
<keyword evidence="1" id="KW-0238">DNA-binding</keyword>
<organism evidence="3">
    <name type="scientific">Siphoviridae sp. ctqED62</name>
    <dbReference type="NCBI Taxonomy" id="2826468"/>
    <lineage>
        <taxon>Viruses</taxon>
        <taxon>Duplodnaviria</taxon>
        <taxon>Heunggongvirae</taxon>
        <taxon>Uroviricota</taxon>
        <taxon>Caudoviricetes</taxon>
    </lineage>
</organism>
<dbReference type="GO" id="GO:0003677">
    <property type="term" value="F:DNA binding"/>
    <property type="evidence" value="ECO:0007669"/>
    <property type="project" value="UniProtKB-KW"/>
</dbReference>
<dbReference type="Gene3D" id="1.10.260.40">
    <property type="entry name" value="lambda repressor-like DNA-binding domains"/>
    <property type="match status" value="1"/>
</dbReference>
<dbReference type="PANTHER" id="PTHR46797:SF1">
    <property type="entry name" value="METHYLPHOSPHONATE SYNTHASE"/>
    <property type="match status" value="1"/>
</dbReference>
<evidence type="ECO:0000313" key="3">
    <source>
        <dbReference type="EMBL" id="DAD84692.1"/>
    </source>
</evidence>